<evidence type="ECO:0008006" key="3">
    <source>
        <dbReference type="Google" id="ProtNLM"/>
    </source>
</evidence>
<sequence length="159" mass="18468">MVMKNLIVVVVMIFSSSFKSQIGNEKDWKVIGVIISTRIEVTSIDDKVFFSFGPKIPINENNFVSLRGHFNWWDLPDRKFIVIPELDYFRKIATFEGDKNMIKHLYAGAGITPNAISPKLGVNFYYFFTAELGYNFEYTTYKHFPTEGFRFSFGINLVY</sequence>
<reference evidence="1 2" key="1">
    <citation type="submission" date="2014-07" db="EMBL/GenBank/DDBJ databases">
        <title>Genome of Chryseobacterium formosense LMG 24722.</title>
        <authorList>
            <person name="Pipes S.E."/>
            <person name="Stropko S.J."/>
            <person name="Newman J.D."/>
        </authorList>
    </citation>
    <scope>NUCLEOTIDE SEQUENCE [LARGE SCALE GENOMIC DNA]</scope>
    <source>
        <strain evidence="1 2">LMG 24722</strain>
    </source>
</reference>
<accession>A0A085YYP0</accession>
<dbReference type="STRING" id="236814.IX39_20075"/>
<proteinExistence type="predicted"/>
<protein>
    <recommendedName>
        <fullName evidence="3">Outer membrane protein beta-barrel domain-containing protein</fullName>
    </recommendedName>
</protein>
<dbReference type="Proteomes" id="UP000028713">
    <property type="component" value="Unassembled WGS sequence"/>
</dbReference>
<comment type="caution">
    <text evidence="1">The sequence shown here is derived from an EMBL/GenBank/DDBJ whole genome shotgun (WGS) entry which is preliminary data.</text>
</comment>
<keyword evidence="2" id="KW-1185">Reference proteome</keyword>
<evidence type="ECO:0000313" key="2">
    <source>
        <dbReference type="Proteomes" id="UP000028713"/>
    </source>
</evidence>
<dbReference type="eggNOG" id="ENOG5030MRP">
    <property type="taxonomic scope" value="Bacteria"/>
</dbReference>
<dbReference type="AlphaFoldDB" id="A0A085YYP0"/>
<gene>
    <name evidence="1" type="ORF">IX39_20075</name>
</gene>
<name>A0A085YYP0_9FLAO</name>
<dbReference type="EMBL" id="JPRP01000006">
    <property type="protein sequence ID" value="KFE97303.1"/>
    <property type="molecule type" value="Genomic_DNA"/>
</dbReference>
<organism evidence="1 2">
    <name type="scientific">Chryseobacterium formosense</name>
    <dbReference type="NCBI Taxonomy" id="236814"/>
    <lineage>
        <taxon>Bacteria</taxon>
        <taxon>Pseudomonadati</taxon>
        <taxon>Bacteroidota</taxon>
        <taxon>Flavobacteriia</taxon>
        <taxon>Flavobacteriales</taxon>
        <taxon>Weeksellaceae</taxon>
        <taxon>Chryseobacterium group</taxon>
        <taxon>Chryseobacterium</taxon>
    </lineage>
</organism>
<evidence type="ECO:0000313" key="1">
    <source>
        <dbReference type="EMBL" id="KFE97303.1"/>
    </source>
</evidence>